<dbReference type="GO" id="GO:0005634">
    <property type="term" value="C:nucleus"/>
    <property type="evidence" value="ECO:0007669"/>
    <property type="project" value="UniProtKB-SubCell"/>
</dbReference>
<dbReference type="FunFam" id="3.40.800.20:FF:000005">
    <property type="entry name" value="histone deacetylase 6"/>
    <property type="match status" value="1"/>
</dbReference>
<proteinExistence type="inferred from homology"/>
<keyword evidence="15" id="KW-0539">Nucleus</keyword>
<evidence type="ECO:0000256" key="14">
    <source>
        <dbReference type="ARBA" id="ARBA00023016"/>
    </source>
</evidence>
<organism evidence="18 19">
    <name type="scientific">Microtus ochrogaster</name>
    <name type="common">Prairie vole</name>
    <dbReference type="NCBI Taxonomy" id="79684"/>
    <lineage>
        <taxon>Eukaryota</taxon>
        <taxon>Metazoa</taxon>
        <taxon>Chordata</taxon>
        <taxon>Craniata</taxon>
        <taxon>Vertebrata</taxon>
        <taxon>Euteleostomi</taxon>
        <taxon>Mammalia</taxon>
        <taxon>Eutheria</taxon>
        <taxon>Euarchontoglires</taxon>
        <taxon>Glires</taxon>
        <taxon>Rodentia</taxon>
        <taxon>Myomorpha</taxon>
        <taxon>Muroidea</taxon>
        <taxon>Cricetidae</taxon>
        <taxon>Arvicolinae</taxon>
        <taxon>Microtus</taxon>
    </lineage>
</organism>
<dbReference type="SUPFAM" id="SSF52768">
    <property type="entry name" value="Arginase/deacetylase"/>
    <property type="match status" value="1"/>
</dbReference>
<dbReference type="EC" id="2.7.11.24" evidence="5"/>
<evidence type="ECO:0000256" key="10">
    <source>
        <dbReference type="ARBA" id="ARBA00022777"/>
    </source>
</evidence>
<dbReference type="InterPro" id="IPR000286">
    <property type="entry name" value="HDACs"/>
</dbReference>
<keyword evidence="11" id="KW-0378">Hydrolase</keyword>
<keyword evidence="8" id="KW-0808">Transferase</keyword>
<dbReference type="EMBL" id="JAATJU010000500">
    <property type="protein sequence ID" value="KAH0520636.1"/>
    <property type="molecule type" value="Genomic_DNA"/>
</dbReference>
<evidence type="ECO:0000256" key="1">
    <source>
        <dbReference type="ARBA" id="ARBA00001946"/>
    </source>
</evidence>
<keyword evidence="14" id="KW-0346">Stress response</keyword>
<dbReference type="Pfam" id="PF00069">
    <property type="entry name" value="Pkinase"/>
    <property type="match status" value="1"/>
</dbReference>
<evidence type="ECO:0000256" key="9">
    <source>
        <dbReference type="ARBA" id="ARBA00022741"/>
    </source>
</evidence>
<dbReference type="InterPro" id="IPR023696">
    <property type="entry name" value="Ureohydrolase_dom_sf"/>
</dbReference>
<keyword evidence="10" id="KW-0418">Kinase</keyword>
<protein>
    <recommendedName>
        <fullName evidence="5">mitogen-activated protein kinase</fullName>
        <ecNumber evidence="5">2.7.11.24</ecNumber>
    </recommendedName>
</protein>
<evidence type="ECO:0000256" key="12">
    <source>
        <dbReference type="ARBA" id="ARBA00022840"/>
    </source>
</evidence>
<accession>A0A8J6H0X2</accession>
<comment type="similarity">
    <text evidence="3">Belongs to the histone deacetylase family. HD type 2 subfamily.</text>
</comment>
<dbReference type="PROSITE" id="PS01351">
    <property type="entry name" value="MAPK"/>
    <property type="match status" value="1"/>
</dbReference>
<feature type="domain" description="Protein kinase" evidence="17">
    <location>
        <begin position="27"/>
        <end position="287"/>
    </location>
</feature>
<dbReference type="GO" id="GO:0006914">
    <property type="term" value="P:autophagy"/>
    <property type="evidence" value="ECO:0007669"/>
    <property type="project" value="UniProtKB-KW"/>
</dbReference>
<keyword evidence="13" id="KW-0072">Autophagy</keyword>
<keyword evidence="7" id="KW-0597">Phosphoprotein</keyword>
<evidence type="ECO:0000313" key="18">
    <source>
        <dbReference type="EMBL" id="KAH0520636.1"/>
    </source>
</evidence>
<dbReference type="GO" id="GO:0016787">
    <property type="term" value="F:hydrolase activity"/>
    <property type="evidence" value="ECO:0007669"/>
    <property type="project" value="UniProtKB-KW"/>
</dbReference>
<reference evidence="18" key="1">
    <citation type="submission" date="2020-03" db="EMBL/GenBank/DDBJ databases">
        <title>Studies in the Genomics of Life Span.</title>
        <authorList>
            <person name="Glass D."/>
        </authorList>
    </citation>
    <scope>NUCLEOTIDE SEQUENCE</scope>
    <source>
        <strain evidence="18">LTLLF</strain>
        <tissue evidence="18">Muscle</tissue>
    </source>
</reference>
<evidence type="ECO:0000256" key="11">
    <source>
        <dbReference type="ARBA" id="ARBA00022801"/>
    </source>
</evidence>
<dbReference type="PROSITE" id="PS00107">
    <property type="entry name" value="PROTEIN_KINASE_ATP"/>
    <property type="match status" value="1"/>
</dbReference>
<evidence type="ECO:0000256" key="3">
    <source>
        <dbReference type="ARBA" id="ARBA00007738"/>
    </source>
</evidence>
<gene>
    <name evidence="18" type="ORF">LTLLF_204425</name>
</gene>
<comment type="similarity">
    <text evidence="4">Belongs to the protein kinase superfamily. CMGC Ser/Thr protein kinase family. MAP kinase subfamily.</text>
</comment>
<evidence type="ECO:0000256" key="4">
    <source>
        <dbReference type="ARBA" id="ARBA00008832"/>
    </source>
</evidence>
<keyword evidence="6" id="KW-0723">Serine/threonine-protein kinase</keyword>
<evidence type="ECO:0000259" key="17">
    <source>
        <dbReference type="PROSITE" id="PS50011"/>
    </source>
</evidence>
<dbReference type="InterPro" id="IPR011009">
    <property type="entry name" value="Kinase-like_dom_sf"/>
</dbReference>
<dbReference type="GO" id="GO:0019213">
    <property type="term" value="F:deacetylase activity"/>
    <property type="evidence" value="ECO:0007669"/>
    <property type="project" value="TreeGrafter"/>
</dbReference>
<evidence type="ECO:0000256" key="15">
    <source>
        <dbReference type="ARBA" id="ARBA00023242"/>
    </source>
</evidence>
<sequence>MSSPPPARKGFYRQEVTKTAWEVRAVYQDLQPVGSGAYGAVCSAIDSRTGNKVAIKKLYRPFQSELFAKRAYRELRLLKHMRHENVIGLLDVFTPDETLDDFTDFYLVMPFMGTDLGKLMKHETLSEDRIQFLVYQMLKGLKYIHAAGVIHRDLKPGNLAVNEDCELKILDFGLARQADSEMTGYVVTRWYRAPEVILNWMRYTQTDLDQLKEIMKVTGTPPPEFVQKLQSAEAKNYMEGLPELEKKDFASVLTNASPQAVNLLEKMLVLDSEQRVTAAEALAHPYFESLQDTEDESKAQKYDDSFDDVDRTLEEWKPQASSCAGMRTHLAHLPFFHPFTWGSRSSPATRLCPKRGAVYVRAVRWDQTVQSPASRGRVYARVDQSDHGVAMGTALVYHEDMTATRLLWDDPECEIECPERLTAALDGLRQRGLQQRCLCLTACEASEEELAMVHSPEYVALVRRTQTLDKEELQALSKQFDAVYFHPNTFHCARLAVGAALQLVDAVLTGAVHNGLALVRPPGHHSQKEAANGFCVFNNVAIAAKHAKQKYGLQRILIVDWDIHHGQGIQYIFDDDPSVLYFSWHRYEHGRFWPFLQESDAHAVGQGQGQGFTVNLPWNQVGMGNADYLAAFLHVLLPLAFEFDPELVLVSAGFDSAIGDPEGRMRATPECFAHLTQLLQVLAGGRICAVLEGGYYLECLAQSVCMMVQTLLGDPTPPLLGHMVPCQRFEDWMVALAVPGAALALPPGVLLQEQSALREETEAWARLHKSLFQDESLVALGKILCLLGGILDGQVRNGIAATAALATAATVEVIIQRCLSHGAQRRVLWLNIRGEEAAVESMFHISTPLPQTTGGFLSCILGLVLPLAYGFQPDVVLMALGPAHGLQNAQAALLASVLRGPAGGRILTVVEEVN</sequence>
<dbReference type="Pfam" id="PF00850">
    <property type="entry name" value="Hist_deacetyl"/>
    <property type="match status" value="1"/>
</dbReference>
<comment type="cofactor">
    <cofactor evidence="1">
        <name>Mg(2+)</name>
        <dbReference type="ChEBI" id="CHEBI:18420"/>
    </cofactor>
</comment>
<dbReference type="Proteomes" id="UP000710432">
    <property type="component" value="Unassembled WGS sequence"/>
</dbReference>
<dbReference type="InterPro" id="IPR003527">
    <property type="entry name" value="MAP_kinase_CS"/>
</dbReference>
<dbReference type="SMART" id="SM00220">
    <property type="entry name" value="S_TKc"/>
    <property type="match status" value="1"/>
</dbReference>
<evidence type="ECO:0000256" key="8">
    <source>
        <dbReference type="ARBA" id="ARBA00022679"/>
    </source>
</evidence>
<dbReference type="GO" id="GO:0040029">
    <property type="term" value="P:epigenetic regulation of gene expression"/>
    <property type="evidence" value="ECO:0007669"/>
    <property type="project" value="TreeGrafter"/>
</dbReference>
<dbReference type="GO" id="GO:0005524">
    <property type="term" value="F:ATP binding"/>
    <property type="evidence" value="ECO:0007669"/>
    <property type="project" value="UniProtKB-UniRule"/>
</dbReference>
<dbReference type="InterPro" id="IPR000719">
    <property type="entry name" value="Prot_kinase_dom"/>
</dbReference>
<name>A0A8J6H0X2_MICOH</name>
<dbReference type="Gene3D" id="3.40.800.20">
    <property type="entry name" value="Histone deacetylase domain"/>
    <property type="match status" value="1"/>
</dbReference>
<dbReference type="FunFam" id="1.10.510.10:FF:000691">
    <property type="entry name" value="Mitogen-activated protein kinase"/>
    <property type="match status" value="1"/>
</dbReference>
<evidence type="ECO:0000256" key="16">
    <source>
        <dbReference type="PROSITE-ProRule" id="PRU10141"/>
    </source>
</evidence>
<dbReference type="PRINTS" id="PR01270">
    <property type="entry name" value="HDASUPER"/>
</dbReference>
<evidence type="ECO:0000256" key="13">
    <source>
        <dbReference type="ARBA" id="ARBA00023006"/>
    </source>
</evidence>
<dbReference type="GO" id="GO:0004707">
    <property type="term" value="F:MAP kinase activity"/>
    <property type="evidence" value="ECO:0007669"/>
    <property type="project" value="UniProtKB-EC"/>
</dbReference>
<evidence type="ECO:0000256" key="7">
    <source>
        <dbReference type="ARBA" id="ARBA00022553"/>
    </source>
</evidence>
<evidence type="ECO:0000256" key="2">
    <source>
        <dbReference type="ARBA" id="ARBA00004123"/>
    </source>
</evidence>
<evidence type="ECO:0000313" key="19">
    <source>
        <dbReference type="Proteomes" id="UP000710432"/>
    </source>
</evidence>
<evidence type="ECO:0000256" key="5">
    <source>
        <dbReference type="ARBA" id="ARBA00012411"/>
    </source>
</evidence>
<dbReference type="InterPro" id="IPR017441">
    <property type="entry name" value="Protein_kinase_ATP_BS"/>
</dbReference>
<dbReference type="Gene3D" id="3.30.200.20">
    <property type="entry name" value="Phosphorylase Kinase, domain 1"/>
    <property type="match status" value="1"/>
</dbReference>
<dbReference type="PROSITE" id="PS50011">
    <property type="entry name" value="PROTEIN_KINASE_DOM"/>
    <property type="match status" value="1"/>
</dbReference>
<dbReference type="PANTHER" id="PTHR10625:SF43">
    <property type="entry name" value="POLYAMINE DEACETYLASE HDAC10"/>
    <property type="match status" value="1"/>
</dbReference>
<feature type="binding site" evidence="16">
    <location>
        <position position="57"/>
    </location>
    <ligand>
        <name>ATP</name>
        <dbReference type="ChEBI" id="CHEBI:30616"/>
    </ligand>
</feature>
<dbReference type="InterPro" id="IPR023801">
    <property type="entry name" value="His_deacetylse_dom"/>
</dbReference>
<dbReference type="AlphaFoldDB" id="A0A8J6H0X2"/>
<dbReference type="PANTHER" id="PTHR10625">
    <property type="entry name" value="HISTONE DEACETYLASE HDAC1-RELATED"/>
    <property type="match status" value="1"/>
</dbReference>
<comment type="subcellular location">
    <subcellularLocation>
        <location evidence="2">Nucleus</location>
    </subcellularLocation>
</comment>
<keyword evidence="12 16" id="KW-0067">ATP-binding</keyword>
<dbReference type="InterPro" id="IPR037138">
    <property type="entry name" value="His_deacetylse_dom_sf"/>
</dbReference>
<dbReference type="SUPFAM" id="SSF56112">
    <property type="entry name" value="Protein kinase-like (PK-like)"/>
    <property type="match status" value="1"/>
</dbReference>
<dbReference type="FunFam" id="3.30.200.20:FF:000769">
    <property type="entry name" value="Mitogen-activated protein kinase 14"/>
    <property type="match status" value="1"/>
</dbReference>
<evidence type="ECO:0000256" key="6">
    <source>
        <dbReference type="ARBA" id="ARBA00022527"/>
    </source>
</evidence>
<keyword evidence="9 16" id="KW-0547">Nucleotide-binding</keyword>
<comment type="caution">
    <text evidence="18">The sequence shown here is derived from an EMBL/GenBank/DDBJ whole genome shotgun (WGS) entry which is preliminary data.</text>
</comment>
<dbReference type="Gene3D" id="1.10.510.10">
    <property type="entry name" value="Transferase(Phosphotransferase) domain 1"/>
    <property type="match status" value="2"/>
</dbReference>